<evidence type="ECO:0000256" key="11">
    <source>
        <dbReference type="ARBA" id="ARBA00061478"/>
    </source>
</evidence>
<evidence type="ECO:0000259" key="13">
    <source>
        <dbReference type="PROSITE" id="PS50893"/>
    </source>
</evidence>
<reference evidence="14 15" key="1">
    <citation type="journal article" date="2009" name="Science">
        <title>The dynamics and time scale of ongoing genomic erosion in symbiotic bacteria.</title>
        <authorList>
            <person name="Moran N.A."/>
            <person name="McLaughlin H.J."/>
            <person name="Sorek R."/>
        </authorList>
    </citation>
    <scope>NUCLEOTIDE SEQUENCE [LARGE SCALE GENOMIC DNA]</scope>
    <source>
        <strain evidence="14 15">5A</strain>
    </source>
</reference>
<dbReference type="FunFam" id="3.40.50.300:FF:000309">
    <property type="entry name" value="ABC transporter ATP-binding protein"/>
    <property type="match status" value="1"/>
</dbReference>
<keyword evidence="2 12" id="KW-0963">Cytoplasm</keyword>
<dbReference type="PANTHER" id="PTHR42855">
    <property type="entry name" value="ABC TRANSPORTER ATP-BINDING SUBUNIT"/>
    <property type="match status" value="1"/>
</dbReference>
<evidence type="ECO:0000256" key="10">
    <source>
        <dbReference type="ARBA" id="ARBA00049360"/>
    </source>
</evidence>
<evidence type="ECO:0000256" key="6">
    <source>
        <dbReference type="ARBA" id="ARBA00022801"/>
    </source>
</evidence>
<comment type="function">
    <text evidence="12">Probably plays a role in ribosome assembly or function. May be involved in resolution of branched DNA intermediates that result from template switching in postreplication gaps. Binds DNA and has ATPase activity.</text>
</comment>
<accession>A0A7U4DID1</accession>
<dbReference type="EC" id="3.6.1.-" evidence="12"/>
<dbReference type="GO" id="GO:0005737">
    <property type="term" value="C:cytoplasm"/>
    <property type="evidence" value="ECO:0007669"/>
    <property type="project" value="UniProtKB-SubCell"/>
</dbReference>
<comment type="catalytic activity">
    <reaction evidence="10 12">
        <text>ATP + H2O = ADP + phosphate + H(+)</text>
        <dbReference type="Rhea" id="RHEA:13065"/>
        <dbReference type="ChEBI" id="CHEBI:15377"/>
        <dbReference type="ChEBI" id="CHEBI:15378"/>
        <dbReference type="ChEBI" id="CHEBI:30616"/>
        <dbReference type="ChEBI" id="CHEBI:43474"/>
        <dbReference type="ChEBI" id="CHEBI:456216"/>
    </reaction>
</comment>
<evidence type="ECO:0000256" key="3">
    <source>
        <dbReference type="ARBA" id="ARBA00022737"/>
    </source>
</evidence>
<dbReference type="GO" id="GO:0003677">
    <property type="term" value="F:DNA binding"/>
    <property type="evidence" value="ECO:0007669"/>
    <property type="project" value="UniProtKB-UniRule"/>
</dbReference>
<dbReference type="Gene3D" id="3.40.50.300">
    <property type="entry name" value="P-loop containing nucleotide triphosphate hydrolases"/>
    <property type="match status" value="2"/>
</dbReference>
<dbReference type="GO" id="GO:0005524">
    <property type="term" value="F:ATP binding"/>
    <property type="evidence" value="ECO:0007669"/>
    <property type="project" value="UniProtKB-UniRule"/>
</dbReference>
<keyword evidence="4 12" id="KW-0547">Nucleotide-binding</keyword>
<dbReference type="InterPro" id="IPR027417">
    <property type="entry name" value="P-loop_NTPase"/>
</dbReference>
<gene>
    <name evidence="12 14" type="primary">uup</name>
    <name evidence="14" type="ordered locus">BUAP5A_357</name>
</gene>
<keyword evidence="8 12" id="KW-0238">DNA-binding</keyword>
<dbReference type="InterPro" id="IPR017871">
    <property type="entry name" value="ABC_transporter-like_CS"/>
</dbReference>
<feature type="domain" description="ABC transporter" evidence="13">
    <location>
        <begin position="290"/>
        <end position="508"/>
    </location>
</feature>
<dbReference type="KEGG" id="bap:BUAP5A_357"/>
<feature type="binding site" evidence="12">
    <location>
        <begin position="36"/>
        <end position="43"/>
    </location>
    <ligand>
        <name>ATP</name>
        <dbReference type="ChEBI" id="CHEBI:30616"/>
        <label>1</label>
    </ligand>
</feature>
<keyword evidence="5 12" id="KW-0227">DNA damage</keyword>
<dbReference type="InterPro" id="IPR051309">
    <property type="entry name" value="ABCF_ATPase"/>
</dbReference>
<dbReference type="PROSITE" id="PS00211">
    <property type="entry name" value="ABC_TRANSPORTER_1"/>
    <property type="match status" value="1"/>
</dbReference>
<dbReference type="Pfam" id="PF00005">
    <property type="entry name" value="ABC_tran"/>
    <property type="match status" value="2"/>
</dbReference>
<comment type="subcellular location">
    <subcellularLocation>
        <location evidence="12">Cytoplasm</location>
    </subcellularLocation>
    <text evidence="12">Associates with ribosomes.</text>
</comment>
<evidence type="ECO:0000313" key="14">
    <source>
        <dbReference type="EMBL" id="ACL30720.1"/>
    </source>
</evidence>
<comment type="similarity">
    <text evidence="11 12">Belongs to the ABC transporter superfamily. ABCF family. Uup subfamily.</text>
</comment>
<dbReference type="InterPro" id="IPR043686">
    <property type="entry name" value="Uup"/>
</dbReference>
<keyword evidence="9 12" id="KW-0234">DNA repair</keyword>
<evidence type="ECO:0000256" key="12">
    <source>
        <dbReference type="HAMAP-Rule" id="MF_00848"/>
    </source>
</evidence>
<dbReference type="PROSITE" id="PS50893">
    <property type="entry name" value="ABC_TRANSPORTER_2"/>
    <property type="match status" value="2"/>
</dbReference>
<name>A0A7U4DID1_BUCA5</name>
<evidence type="ECO:0000256" key="9">
    <source>
        <dbReference type="ARBA" id="ARBA00023204"/>
    </source>
</evidence>
<dbReference type="FunFam" id="3.40.50.300:FF:000011">
    <property type="entry name" value="Putative ABC transporter ATP-binding component"/>
    <property type="match status" value="1"/>
</dbReference>
<feature type="domain" description="ABC transporter" evidence="13">
    <location>
        <begin position="1"/>
        <end position="222"/>
    </location>
</feature>
<keyword evidence="3 12" id="KW-0677">Repeat</keyword>
<dbReference type="InterPro" id="IPR003439">
    <property type="entry name" value="ABC_transporter-like_ATP-bd"/>
</dbReference>
<dbReference type="PANTHER" id="PTHR42855:SF1">
    <property type="entry name" value="ABC TRANSPORTER DOMAIN-CONTAINING PROTEIN"/>
    <property type="match status" value="1"/>
</dbReference>
<dbReference type="GO" id="GO:0006281">
    <property type="term" value="P:DNA repair"/>
    <property type="evidence" value="ECO:0007669"/>
    <property type="project" value="UniProtKB-KW"/>
</dbReference>
<dbReference type="HAMAP" id="MF_00848">
    <property type="entry name" value="Uup"/>
    <property type="match status" value="1"/>
</dbReference>
<organism evidence="14 15">
    <name type="scientific">Buchnera aphidicola subsp. Acyrthosiphon pisum (strain 5A)</name>
    <dbReference type="NCBI Taxonomy" id="563178"/>
    <lineage>
        <taxon>Bacteria</taxon>
        <taxon>Pseudomonadati</taxon>
        <taxon>Pseudomonadota</taxon>
        <taxon>Gammaproteobacteria</taxon>
        <taxon>Enterobacterales</taxon>
        <taxon>Erwiniaceae</taxon>
        <taxon>Buchnera</taxon>
    </lineage>
</organism>
<dbReference type="GO" id="GO:0016887">
    <property type="term" value="F:ATP hydrolysis activity"/>
    <property type="evidence" value="ECO:0007669"/>
    <property type="project" value="UniProtKB-UniRule"/>
</dbReference>
<dbReference type="SUPFAM" id="SSF52540">
    <property type="entry name" value="P-loop containing nucleoside triphosphate hydrolases"/>
    <property type="match status" value="2"/>
</dbReference>
<evidence type="ECO:0000256" key="2">
    <source>
        <dbReference type="ARBA" id="ARBA00022490"/>
    </source>
</evidence>
<dbReference type="Pfam" id="PF12848">
    <property type="entry name" value="ABC_tran_Xtn"/>
    <property type="match status" value="1"/>
</dbReference>
<evidence type="ECO:0000256" key="8">
    <source>
        <dbReference type="ARBA" id="ARBA00023125"/>
    </source>
</evidence>
<evidence type="ECO:0000256" key="7">
    <source>
        <dbReference type="ARBA" id="ARBA00022840"/>
    </source>
</evidence>
<keyword evidence="7 12" id="KW-0067">ATP-binding</keyword>
<dbReference type="EMBL" id="CP001161">
    <property type="protein sequence ID" value="ACL30720.1"/>
    <property type="molecule type" value="Genomic_DNA"/>
</dbReference>
<proteinExistence type="inferred from homology"/>
<comment type="similarity">
    <text evidence="1">Belongs to the ABC transporter superfamily. Drug exporter-2 (TC 3.A.1.117) family.</text>
</comment>
<dbReference type="GO" id="GO:0043022">
    <property type="term" value="F:ribosome binding"/>
    <property type="evidence" value="ECO:0007669"/>
    <property type="project" value="UniProtKB-UniRule"/>
</dbReference>
<keyword evidence="6 12" id="KW-0378">Hydrolase</keyword>
<dbReference type="CDD" id="cd03221">
    <property type="entry name" value="ABCF_EF-3"/>
    <property type="match status" value="2"/>
</dbReference>
<dbReference type="InterPro" id="IPR032781">
    <property type="entry name" value="ABC_tran_Xtn"/>
</dbReference>
<feature type="binding site" evidence="12">
    <location>
        <begin position="322"/>
        <end position="329"/>
    </location>
    <ligand>
        <name>ATP</name>
        <dbReference type="ChEBI" id="CHEBI:30616"/>
        <label>2</label>
    </ligand>
</feature>
<evidence type="ECO:0000256" key="1">
    <source>
        <dbReference type="ARBA" id="ARBA00006526"/>
    </source>
</evidence>
<dbReference type="AlphaFoldDB" id="A0A7U4DID1"/>
<dbReference type="SMART" id="SM00382">
    <property type="entry name" value="AAA"/>
    <property type="match status" value="2"/>
</dbReference>
<dbReference type="InterPro" id="IPR003593">
    <property type="entry name" value="AAA+_ATPase"/>
</dbReference>
<protein>
    <recommendedName>
        <fullName evidence="12">ATP-binding protein Uup</fullName>
        <ecNumber evidence="12">3.6.1.-</ecNumber>
    </recommendedName>
</protein>
<dbReference type="Proteomes" id="UP000006904">
    <property type="component" value="Chromosome"/>
</dbReference>
<evidence type="ECO:0000256" key="5">
    <source>
        <dbReference type="ARBA" id="ARBA00022763"/>
    </source>
</evidence>
<dbReference type="OrthoDB" id="9762051at2"/>
<dbReference type="RefSeq" id="WP_009874321.1">
    <property type="nucleotide sequence ID" value="NC_011833.1"/>
</dbReference>
<evidence type="ECO:0000313" key="15">
    <source>
        <dbReference type="Proteomes" id="UP000006904"/>
    </source>
</evidence>
<evidence type="ECO:0000256" key="4">
    <source>
        <dbReference type="ARBA" id="ARBA00022741"/>
    </source>
</evidence>
<sequence>MSLINIHNASLSFSNLQILEKSTFHINKNERVCLIGKNGAGKSTLLKIINKKQDLDEGQIIYKKNTTTAYLEQNNPKNLNISIYDFIALGLKEHEKNKKTHTNEIVKIEKIIELIKLNKNTLLSHLSGGLLRKVALGRVLVREPDILLLDEPTNHLDMKTIKWLETFLKKFSGSILFVSHDRNFIQNVSTRIIDLDRGKLVSWPGDYENFIKLKNESYRIEKIQKQLFDKNLEKEEQWIRKGIKARSTRNEGRVKKLKILQKEQKDYKKIEKINNIEINQSKNYLGKIIFKLDNIDFLVNNKIIIKNFSSIIQHGDKLALIGDNGCGKSTLIKIIIGENKPQKGKIYIGKGLKISYFDQNRSFLNPNKSIIENIDYGKEKILLNGREQHIIRYLKNFLFKPNQLKSLVKTLSGGECNRLLLAQLFLKPSNVLILDEPTNDLDLDTLQLLEKIIIAYKGTVIIVSHDKTFIKNTAKKCWFFEKNGFINTHFSQYDSLKKEKNNFHKEKIQKNKSKINLAIKIKNNFKKELNAILYEIETIELDIKTLQKKVNEPDFFKKTLEEKLPTLKMLAQKERKLGKKILFWEKLEKNIINTKI</sequence>